<comment type="function">
    <text evidence="4 5">Required for flagellar hook formation. May act as a scaffolding protein.</text>
</comment>
<dbReference type="OrthoDB" id="9785233at2"/>
<dbReference type="EMBL" id="FOGC01000008">
    <property type="protein sequence ID" value="SEQ92031.1"/>
    <property type="molecule type" value="Genomic_DNA"/>
</dbReference>
<accession>A0A1H9JYF7</accession>
<reference evidence="9" key="1">
    <citation type="submission" date="2016-10" db="EMBL/GenBank/DDBJ databases">
        <authorList>
            <person name="Varghese N."/>
            <person name="Submissions S."/>
        </authorList>
    </citation>
    <scope>NUCLEOTIDE SEQUENCE [LARGE SCALE GENOMIC DNA]</scope>
    <source>
        <strain evidence="9">8N4</strain>
    </source>
</reference>
<dbReference type="STRING" id="988801.SAMN05216522_108139"/>
<organism evidence="8 9">
    <name type="scientific">Rosenbergiella nectarea</name>
    <dbReference type="NCBI Taxonomy" id="988801"/>
    <lineage>
        <taxon>Bacteria</taxon>
        <taxon>Pseudomonadati</taxon>
        <taxon>Pseudomonadota</taxon>
        <taxon>Gammaproteobacteria</taxon>
        <taxon>Enterobacterales</taxon>
        <taxon>Erwiniaceae</taxon>
        <taxon>Rosenbergiella</taxon>
    </lineage>
</organism>
<dbReference type="Pfam" id="PF13860">
    <property type="entry name" value="FlgD_ig"/>
    <property type="match status" value="1"/>
</dbReference>
<dbReference type="InterPro" id="IPR005648">
    <property type="entry name" value="FlgD"/>
</dbReference>
<keyword evidence="3 5" id="KW-1005">Bacterial flagellum biogenesis</keyword>
<keyword evidence="8" id="KW-0966">Cell projection</keyword>
<proteinExistence type="inferred from homology"/>
<evidence type="ECO:0000256" key="1">
    <source>
        <dbReference type="ARBA" id="ARBA00010577"/>
    </source>
</evidence>
<dbReference type="GO" id="GO:0044781">
    <property type="term" value="P:bacterial-type flagellum organization"/>
    <property type="evidence" value="ECO:0007669"/>
    <property type="project" value="UniProtKB-UniRule"/>
</dbReference>
<comment type="similarity">
    <text evidence="1 5">Belongs to the FlgD family.</text>
</comment>
<evidence type="ECO:0000313" key="9">
    <source>
        <dbReference type="Proteomes" id="UP000242515"/>
    </source>
</evidence>
<evidence type="ECO:0000313" key="8">
    <source>
        <dbReference type="EMBL" id="SEQ92031.1"/>
    </source>
</evidence>
<sequence length="219" mass="22664">MNISNSPTAAATASTSGTTTSTSGNSQISDMFLQLLVAQIKNQDPTNPTDGKEYVSQLAQLSQVQSMDSISSLMTSTSRQVSSLQKQSIGALTGQKVMVATDQLSTDGTTAVTGRTTLAHAASQVTLTLKDSAGNRYPLSLGAASAGDMNFTVDPRALGLPAGSYSLSVTTDNNQNNLSTELLGTVKAVRFPLSGSDPVLSLQGIGDVNYSTITQFTMA</sequence>
<evidence type="ECO:0000256" key="2">
    <source>
        <dbReference type="ARBA" id="ARBA00016013"/>
    </source>
</evidence>
<dbReference type="Proteomes" id="UP000242515">
    <property type="component" value="Unassembled WGS sequence"/>
</dbReference>
<dbReference type="RefSeq" id="WP_092676762.1">
    <property type="nucleotide sequence ID" value="NZ_FOGC01000008.1"/>
</dbReference>
<protein>
    <recommendedName>
        <fullName evidence="2 5">Basal-body rod modification protein FlgD</fullName>
    </recommendedName>
</protein>
<evidence type="ECO:0000256" key="4">
    <source>
        <dbReference type="ARBA" id="ARBA00024746"/>
    </source>
</evidence>
<feature type="region of interest" description="Disordered" evidence="6">
    <location>
        <begin position="1"/>
        <end position="24"/>
    </location>
</feature>
<keyword evidence="8" id="KW-0282">Flagellum</keyword>
<gene>
    <name evidence="8" type="ORF">SAMN05216522_108139</name>
</gene>
<feature type="domain" description="FlgD/Vpr Ig-like" evidence="7">
    <location>
        <begin position="102"/>
        <end position="174"/>
    </location>
</feature>
<dbReference type="Pfam" id="PF03963">
    <property type="entry name" value="FlgD"/>
    <property type="match status" value="1"/>
</dbReference>
<dbReference type="InterPro" id="IPR025965">
    <property type="entry name" value="FlgD/Vpr_Ig-like"/>
</dbReference>
<keyword evidence="9" id="KW-1185">Reference proteome</keyword>
<dbReference type="AlphaFoldDB" id="A0A1H9JYF7"/>
<evidence type="ECO:0000256" key="3">
    <source>
        <dbReference type="ARBA" id="ARBA00022795"/>
    </source>
</evidence>
<evidence type="ECO:0000256" key="5">
    <source>
        <dbReference type="RuleBase" id="RU362076"/>
    </source>
</evidence>
<evidence type="ECO:0000259" key="7">
    <source>
        <dbReference type="Pfam" id="PF13860"/>
    </source>
</evidence>
<name>A0A1H9JYF7_9GAMM</name>
<evidence type="ECO:0000256" key="6">
    <source>
        <dbReference type="SAM" id="MobiDB-lite"/>
    </source>
</evidence>
<dbReference type="Gene3D" id="2.60.40.4070">
    <property type="match status" value="1"/>
</dbReference>
<keyword evidence="8" id="KW-0969">Cilium</keyword>
<dbReference type="Gene3D" id="2.30.30.910">
    <property type="match status" value="1"/>
</dbReference>